<keyword evidence="5" id="KW-0677">Repeat</keyword>
<evidence type="ECO:0000256" key="6">
    <source>
        <dbReference type="ARBA" id="ARBA00023136"/>
    </source>
</evidence>
<dbReference type="GO" id="GO:0000045">
    <property type="term" value="P:autophagosome assembly"/>
    <property type="evidence" value="ECO:0007669"/>
    <property type="project" value="TreeGrafter"/>
</dbReference>
<feature type="repeat" description="ARM" evidence="11">
    <location>
        <begin position="292"/>
        <end position="334"/>
    </location>
</feature>
<dbReference type="FunFam" id="1.25.10.10:FF:000131">
    <property type="entry name" value="Vacuolar protein 8"/>
    <property type="match status" value="1"/>
</dbReference>
<evidence type="ECO:0000256" key="9">
    <source>
        <dbReference type="ARBA" id="ARBA00024821"/>
    </source>
</evidence>
<dbReference type="SUPFAM" id="SSF48371">
    <property type="entry name" value="ARM repeat"/>
    <property type="match status" value="1"/>
</dbReference>
<keyword evidence="7" id="KW-0564">Palmitate</keyword>
<comment type="function">
    <text evidence="9 12">Functions in both vacuole inheritance and protein targeting from the cytoplasm to vacuole.</text>
</comment>
<sequence>MGCCWSCTKHEDESLYRQLLADNERDAISSLLDYLENRGQVDFFADGPLKALSTLVYSDNIDLQRSAALAFAEITEKDIRPVSRDVLEPILILLQSSDQEVQRAACAALGNLAVNDDNKVLIVEMGGLHPLITQMMSSNIEVQCNAVGCITNLATQDKNKTKIATSGALIPLTRLAKSPDLRVQRNATGALLNMTHSFDNRKELVEAGSVPVLVQLLSSPDADVQYYCTTALSNIAVDETNRKKLSTTEPKLVGQLVLLMDSSSPRVQCQATLALRNLASDALYQLEIVRAGGLTNLVTLLKSQHEPLVLAAVACIRNISIHPMNEGLIIEAGFLKPLVALVDYTDSVEIQCHAVSTLRNLAASSEKNRLALLDAGAVKKCRDLVLTSPESVQSEISACFAILALAEELKTRLLEQGIMDVLIPLTKSPNPEVCGNSAAALANLCSRIDDYSIVLMKYAEISDFISSFLSSGNSTFEHIALWTMLQLLESNDQDIKIRIKKEIHTGKMNLNNLTADDNFTNGTDEIANLTQQILELIK</sequence>
<evidence type="ECO:0000256" key="8">
    <source>
        <dbReference type="ARBA" id="ARBA00023288"/>
    </source>
</evidence>
<feature type="repeat" description="ARM" evidence="11">
    <location>
        <begin position="333"/>
        <end position="376"/>
    </location>
</feature>
<keyword evidence="3 12" id="KW-0926">Vacuole</keyword>
<evidence type="ECO:0000313" key="13">
    <source>
        <dbReference type="EMBL" id="GMG21521.1"/>
    </source>
</evidence>
<reference evidence="13" key="1">
    <citation type="submission" date="2023-04" db="EMBL/GenBank/DDBJ databases">
        <title>Ambrosiozyma monospora NBRC 1965.</title>
        <authorList>
            <person name="Ichikawa N."/>
            <person name="Sato H."/>
            <person name="Tonouchi N."/>
        </authorList>
    </citation>
    <scope>NUCLEOTIDE SEQUENCE</scope>
    <source>
        <strain evidence="13">NBRC 1965</strain>
    </source>
</reference>
<comment type="subcellular location">
    <subcellularLocation>
        <location evidence="1 12">Vacuole membrane</location>
        <topology evidence="1 12">Lipid-anchor</topology>
    </subcellularLocation>
</comment>
<evidence type="ECO:0000256" key="11">
    <source>
        <dbReference type="PROSITE-ProRule" id="PRU00259"/>
    </source>
</evidence>
<dbReference type="GO" id="GO:0000011">
    <property type="term" value="P:vacuole inheritance"/>
    <property type="evidence" value="ECO:0007669"/>
    <property type="project" value="UniProtKB-UniRule"/>
</dbReference>
<evidence type="ECO:0000256" key="5">
    <source>
        <dbReference type="ARBA" id="ARBA00022737"/>
    </source>
</evidence>
<comment type="similarity">
    <text evidence="2 12">Belongs to the beta-catenin family.</text>
</comment>
<feature type="repeat" description="ARM" evidence="11">
    <location>
        <begin position="208"/>
        <end position="245"/>
    </location>
</feature>
<dbReference type="InterPro" id="IPR045156">
    <property type="entry name" value="Vac8"/>
</dbReference>
<feature type="repeat" description="ARM" evidence="11">
    <location>
        <begin position="126"/>
        <end position="168"/>
    </location>
</feature>
<evidence type="ECO:0000256" key="7">
    <source>
        <dbReference type="ARBA" id="ARBA00023139"/>
    </source>
</evidence>
<evidence type="ECO:0000256" key="2">
    <source>
        <dbReference type="ARBA" id="ARBA00005462"/>
    </source>
</evidence>
<comment type="caution">
    <text evidence="13">The sequence shown here is derived from an EMBL/GenBank/DDBJ whole genome shotgun (WGS) entry which is preliminary data.</text>
</comment>
<dbReference type="EMBL" id="BSXU01000691">
    <property type="protein sequence ID" value="GMG21521.1"/>
    <property type="molecule type" value="Genomic_DNA"/>
</dbReference>
<dbReference type="Pfam" id="PF13513">
    <property type="entry name" value="HEAT_EZ"/>
    <property type="match status" value="1"/>
</dbReference>
<dbReference type="InterPro" id="IPR011989">
    <property type="entry name" value="ARM-like"/>
</dbReference>
<dbReference type="AlphaFoldDB" id="A0A9W6YW66"/>
<dbReference type="Proteomes" id="UP001165063">
    <property type="component" value="Unassembled WGS sequence"/>
</dbReference>
<dbReference type="OrthoDB" id="7537227at2759"/>
<evidence type="ECO:0000256" key="10">
    <source>
        <dbReference type="ARBA" id="ARBA00026209"/>
    </source>
</evidence>
<feature type="repeat" description="ARM" evidence="11">
    <location>
        <begin position="167"/>
        <end position="209"/>
    </location>
</feature>
<gene>
    <name evidence="13" type="ORF">Amon01_000205300</name>
</gene>
<dbReference type="InterPro" id="IPR016024">
    <property type="entry name" value="ARM-type_fold"/>
</dbReference>
<keyword evidence="6 12" id="KW-0472">Membrane</keyword>
<dbReference type="GO" id="GO:0043495">
    <property type="term" value="F:protein-membrane adaptor activity"/>
    <property type="evidence" value="ECO:0007669"/>
    <property type="project" value="InterPro"/>
</dbReference>
<accession>A0A9W6YW66</accession>
<dbReference type="PROSITE" id="PS50176">
    <property type="entry name" value="ARM_REPEAT"/>
    <property type="match status" value="7"/>
</dbReference>
<evidence type="ECO:0000256" key="3">
    <source>
        <dbReference type="ARBA" id="ARBA00022554"/>
    </source>
</evidence>
<evidence type="ECO:0000313" key="14">
    <source>
        <dbReference type="Proteomes" id="UP001165063"/>
    </source>
</evidence>
<dbReference type="GO" id="GO:0000329">
    <property type="term" value="C:fungal-type vacuole membrane"/>
    <property type="evidence" value="ECO:0007669"/>
    <property type="project" value="TreeGrafter"/>
</dbReference>
<organism evidence="13 14">
    <name type="scientific">Ambrosiozyma monospora</name>
    <name type="common">Yeast</name>
    <name type="synonym">Endomycopsis monosporus</name>
    <dbReference type="NCBI Taxonomy" id="43982"/>
    <lineage>
        <taxon>Eukaryota</taxon>
        <taxon>Fungi</taxon>
        <taxon>Dikarya</taxon>
        <taxon>Ascomycota</taxon>
        <taxon>Saccharomycotina</taxon>
        <taxon>Pichiomycetes</taxon>
        <taxon>Pichiales</taxon>
        <taxon>Pichiaceae</taxon>
        <taxon>Ambrosiozyma</taxon>
    </lineage>
</organism>
<feature type="repeat" description="ARM" evidence="11">
    <location>
        <begin position="85"/>
        <end position="127"/>
    </location>
</feature>
<protein>
    <recommendedName>
        <fullName evidence="10 12">Vacuolar protein 8</fullName>
    </recommendedName>
</protein>
<dbReference type="InterPro" id="IPR000225">
    <property type="entry name" value="Armadillo"/>
</dbReference>
<evidence type="ECO:0000256" key="1">
    <source>
        <dbReference type="ARBA" id="ARBA00004592"/>
    </source>
</evidence>
<keyword evidence="14" id="KW-1185">Reference proteome</keyword>
<dbReference type="Gene3D" id="1.25.10.10">
    <property type="entry name" value="Leucine-rich Repeat Variant"/>
    <property type="match status" value="3"/>
</dbReference>
<feature type="repeat" description="ARM" evidence="11">
    <location>
        <begin position="251"/>
        <end position="293"/>
    </location>
</feature>
<evidence type="ECO:0000256" key="12">
    <source>
        <dbReference type="RuleBase" id="RU369097"/>
    </source>
</evidence>
<dbReference type="PANTHER" id="PTHR47249:SF1">
    <property type="entry name" value="VACUOLAR PROTEIN 8"/>
    <property type="match status" value="1"/>
</dbReference>
<keyword evidence="8" id="KW-0449">Lipoprotein</keyword>
<dbReference type="GO" id="GO:0071562">
    <property type="term" value="P:nucleus-vacuole junction assembly"/>
    <property type="evidence" value="ECO:0007669"/>
    <property type="project" value="InterPro"/>
</dbReference>
<proteinExistence type="inferred from homology"/>
<name>A0A9W6YW66_AMBMO</name>
<keyword evidence="4" id="KW-0519">Myristate</keyword>
<dbReference type="SMART" id="SM00185">
    <property type="entry name" value="ARM"/>
    <property type="match status" value="9"/>
</dbReference>
<evidence type="ECO:0000256" key="4">
    <source>
        <dbReference type="ARBA" id="ARBA00022707"/>
    </source>
</evidence>
<dbReference type="Pfam" id="PF00514">
    <property type="entry name" value="Arm"/>
    <property type="match status" value="7"/>
</dbReference>
<dbReference type="PANTHER" id="PTHR47249">
    <property type="entry name" value="VACUOLAR PROTEIN 8"/>
    <property type="match status" value="1"/>
</dbReference>